<dbReference type="CDD" id="cd00093">
    <property type="entry name" value="HTH_XRE"/>
    <property type="match status" value="1"/>
</dbReference>
<evidence type="ECO:0000313" key="3">
    <source>
        <dbReference type="Proteomes" id="UP000482800"/>
    </source>
</evidence>
<dbReference type="InterPro" id="IPR010982">
    <property type="entry name" value="Lambda_DNA-bd_dom_sf"/>
</dbReference>
<dbReference type="InterPro" id="IPR001387">
    <property type="entry name" value="Cro/C1-type_HTH"/>
</dbReference>
<dbReference type="Proteomes" id="UP000482800">
    <property type="component" value="Unassembled WGS sequence"/>
</dbReference>
<dbReference type="InterPro" id="IPR011990">
    <property type="entry name" value="TPR-like_helical_dom_sf"/>
</dbReference>
<organism evidence="2 3">
    <name type="scientific">Phytohabitans houttuyneae</name>
    <dbReference type="NCBI Taxonomy" id="1076126"/>
    <lineage>
        <taxon>Bacteria</taxon>
        <taxon>Bacillati</taxon>
        <taxon>Actinomycetota</taxon>
        <taxon>Actinomycetes</taxon>
        <taxon>Micromonosporales</taxon>
        <taxon>Micromonosporaceae</taxon>
    </lineage>
</organism>
<protein>
    <submittedName>
        <fullName evidence="2">XRE family transcriptional regulator</fullName>
    </submittedName>
</protein>
<dbReference type="PANTHER" id="PTHR47691">
    <property type="entry name" value="REGULATOR-RELATED"/>
    <property type="match status" value="1"/>
</dbReference>
<reference evidence="2 3" key="1">
    <citation type="submission" date="2020-03" db="EMBL/GenBank/DDBJ databases">
        <title>Whole genome shotgun sequence of Phytohabitans houttuyneae NBRC 108639.</title>
        <authorList>
            <person name="Komaki H."/>
            <person name="Tamura T."/>
        </authorList>
    </citation>
    <scope>NUCLEOTIDE SEQUENCE [LARGE SCALE GENOMIC DNA]</scope>
    <source>
        <strain evidence="2 3">NBRC 108639</strain>
    </source>
</reference>
<dbReference type="InterPro" id="IPR027417">
    <property type="entry name" value="P-loop_NTPase"/>
</dbReference>
<feature type="domain" description="HTH cro/C1-type" evidence="1">
    <location>
        <begin position="12"/>
        <end position="62"/>
    </location>
</feature>
<dbReference type="PANTHER" id="PTHR47691:SF3">
    <property type="entry name" value="HTH-TYPE TRANSCRIPTIONAL REGULATOR RV0890C-RELATED"/>
    <property type="match status" value="1"/>
</dbReference>
<dbReference type="EMBL" id="BLPF01000002">
    <property type="protein sequence ID" value="GFJ81818.1"/>
    <property type="molecule type" value="Genomic_DNA"/>
</dbReference>
<sequence length="826" mass="87828">MTAFAELLFRHRLAAGLPQKELASRSGLSERALRDLERGARTPRWHSARAVAAALALDGDDLRAFLATARTATPAPAATVDATPTPGDLVGRDGELRALVDLATGTRYRLVTVTGPAGVGKSRIVAELGHVLARRTDLEVRTLDLSSVREPELVGELVAAALDSGVSRLPPVDRAAAHLRDRRVVLLLDRFEQLVAAAPDLTAFLRRCPGLTLVVASQRPLQVRDERVVPLGPLAPDAAAALFTRRAAAVSPHLTLDAGGTAEAVAAICRRVEHLPLAIELAAARVRLLHPVELAERLDQQLQVLTGGMRDLPVRHRSLRAAIEASIEVVAEDARTLYTWLGAFACGVRLDDVEAVAGALGRDRDWLLTALTELVDINLVRAIPAGDGTEEFATRYKLPDAMAELAGERLGAAPDGERVARAVALRYLARLREGSDGTGRPLGDRDAANVRAAIGWAVRHQVDLLDGAATTAIYRYYETTGRLVEGEELLGRVAAAGPAVAWVRAGQLAALRGDLHAAARLGTRVLHAPGGDDHTARATAHMLLAQAVTEQGDAFGGRIHLRAALIDARRAGDILLVGRVLNNLSAVSVERGRLRDAERQLRAALEAKRRGRAGPVELGRTWFNLAEVSYEQGHADKAERWAGEAVPLLLAGGFPRLAALAESTRALALLHTAGPARALPVAEHAAQLLGTEGDDRRIEAVLDLRRSVIQHAAGELAVARDTLARALPVGLDHTSRDRDEVAQALVTHAWYLVRRDPTAAAALLGAGQGLRRRPFPEPTVAMTARTAAAARAALGAGGFAREHARGTGLDRDGLVALCDRVAIPPA</sequence>
<dbReference type="Gene3D" id="1.10.260.40">
    <property type="entry name" value="lambda repressor-like DNA-binding domains"/>
    <property type="match status" value="1"/>
</dbReference>
<dbReference type="GO" id="GO:0003677">
    <property type="term" value="F:DNA binding"/>
    <property type="evidence" value="ECO:0007669"/>
    <property type="project" value="InterPro"/>
</dbReference>
<dbReference type="RefSeq" id="WP_173061529.1">
    <property type="nucleotide sequence ID" value="NZ_BAABGO010000022.1"/>
</dbReference>
<proteinExistence type="predicted"/>
<evidence type="ECO:0000313" key="2">
    <source>
        <dbReference type="EMBL" id="GFJ81818.1"/>
    </source>
</evidence>
<dbReference type="SUPFAM" id="SSF47413">
    <property type="entry name" value="lambda repressor-like DNA-binding domains"/>
    <property type="match status" value="1"/>
</dbReference>
<dbReference type="SUPFAM" id="SSF52540">
    <property type="entry name" value="P-loop containing nucleoside triphosphate hydrolases"/>
    <property type="match status" value="1"/>
</dbReference>
<name>A0A6V8KHE0_9ACTN</name>
<dbReference type="Pfam" id="PF13560">
    <property type="entry name" value="HTH_31"/>
    <property type="match status" value="1"/>
</dbReference>
<dbReference type="SMART" id="SM00530">
    <property type="entry name" value="HTH_XRE"/>
    <property type="match status" value="1"/>
</dbReference>
<accession>A0A6V8KHE0</accession>
<evidence type="ECO:0000259" key="1">
    <source>
        <dbReference type="PROSITE" id="PS50943"/>
    </source>
</evidence>
<keyword evidence="3" id="KW-1185">Reference proteome</keyword>
<dbReference type="Gene3D" id="1.25.40.10">
    <property type="entry name" value="Tetratricopeptide repeat domain"/>
    <property type="match status" value="1"/>
</dbReference>
<reference evidence="2 3" key="2">
    <citation type="submission" date="2020-03" db="EMBL/GenBank/DDBJ databases">
        <authorList>
            <person name="Ichikawa N."/>
            <person name="Kimura A."/>
            <person name="Kitahashi Y."/>
            <person name="Uohara A."/>
        </authorList>
    </citation>
    <scope>NUCLEOTIDE SEQUENCE [LARGE SCALE GENOMIC DNA]</scope>
    <source>
        <strain evidence="2 3">NBRC 108639</strain>
    </source>
</reference>
<dbReference type="Gene3D" id="3.40.50.300">
    <property type="entry name" value="P-loop containing nucleotide triphosphate hydrolases"/>
    <property type="match status" value="1"/>
</dbReference>
<dbReference type="SUPFAM" id="SSF48452">
    <property type="entry name" value="TPR-like"/>
    <property type="match status" value="2"/>
</dbReference>
<dbReference type="AlphaFoldDB" id="A0A6V8KHE0"/>
<dbReference type="PROSITE" id="PS50943">
    <property type="entry name" value="HTH_CROC1"/>
    <property type="match status" value="1"/>
</dbReference>
<comment type="caution">
    <text evidence="2">The sequence shown here is derived from an EMBL/GenBank/DDBJ whole genome shotgun (WGS) entry which is preliminary data.</text>
</comment>
<gene>
    <name evidence="2" type="ORF">Phou_059980</name>
</gene>